<protein>
    <submittedName>
        <fullName evidence="1">Uncharacterized protein</fullName>
    </submittedName>
</protein>
<sequence length="89" mass="9867">MGAERLGGKTNRLGDDLKDSWFVCQVESIGVASNTRSARNGCSGNRGPEFATVKLMMWLAPRISRSVRAQQRKQPVDADLLRLRYGLSD</sequence>
<dbReference type="HOGENOM" id="CLU_2455073_0_0_1"/>
<proteinExistence type="predicted"/>
<evidence type="ECO:0000313" key="1">
    <source>
        <dbReference type="EMBL" id="KIJ94863.1"/>
    </source>
</evidence>
<gene>
    <name evidence="1" type="ORF">K443DRAFT_347731</name>
</gene>
<reference evidence="2" key="2">
    <citation type="submission" date="2015-01" db="EMBL/GenBank/DDBJ databases">
        <title>Evolutionary Origins and Diversification of the Mycorrhizal Mutualists.</title>
        <authorList>
            <consortium name="DOE Joint Genome Institute"/>
            <consortium name="Mycorrhizal Genomics Consortium"/>
            <person name="Kohler A."/>
            <person name="Kuo A."/>
            <person name="Nagy L.G."/>
            <person name="Floudas D."/>
            <person name="Copeland A."/>
            <person name="Barry K.W."/>
            <person name="Cichocki N."/>
            <person name="Veneault-Fourrey C."/>
            <person name="LaButti K."/>
            <person name="Lindquist E.A."/>
            <person name="Lipzen A."/>
            <person name="Lundell T."/>
            <person name="Morin E."/>
            <person name="Murat C."/>
            <person name="Riley R."/>
            <person name="Ohm R."/>
            <person name="Sun H."/>
            <person name="Tunlid A."/>
            <person name="Henrissat B."/>
            <person name="Grigoriev I.V."/>
            <person name="Hibbett D.S."/>
            <person name="Martin F."/>
        </authorList>
    </citation>
    <scope>NUCLEOTIDE SEQUENCE [LARGE SCALE GENOMIC DNA]</scope>
    <source>
        <strain evidence="2">LaAM-08-1</strain>
    </source>
</reference>
<dbReference type="EMBL" id="KN838776">
    <property type="protein sequence ID" value="KIJ94863.1"/>
    <property type="molecule type" value="Genomic_DNA"/>
</dbReference>
<dbReference type="AlphaFoldDB" id="A0A0C9X0P4"/>
<dbReference type="Proteomes" id="UP000054477">
    <property type="component" value="Unassembled WGS sequence"/>
</dbReference>
<evidence type="ECO:0000313" key="2">
    <source>
        <dbReference type="Proteomes" id="UP000054477"/>
    </source>
</evidence>
<name>A0A0C9X0P4_9AGAR</name>
<organism evidence="1 2">
    <name type="scientific">Laccaria amethystina LaAM-08-1</name>
    <dbReference type="NCBI Taxonomy" id="1095629"/>
    <lineage>
        <taxon>Eukaryota</taxon>
        <taxon>Fungi</taxon>
        <taxon>Dikarya</taxon>
        <taxon>Basidiomycota</taxon>
        <taxon>Agaricomycotina</taxon>
        <taxon>Agaricomycetes</taxon>
        <taxon>Agaricomycetidae</taxon>
        <taxon>Agaricales</taxon>
        <taxon>Agaricineae</taxon>
        <taxon>Hydnangiaceae</taxon>
        <taxon>Laccaria</taxon>
    </lineage>
</organism>
<accession>A0A0C9X0P4</accession>
<keyword evidence="2" id="KW-1185">Reference proteome</keyword>
<reference evidence="1 2" key="1">
    <citation type="submission" date="2014-04" db="EMBL/GenBank/DDBJ databases">
        <authorList>
            <consortium name="DOE Joint Genome Institute"/>
            <person name="Kuo A."/>
            <person name="Kohler A."/>
            <person name="Nagy L.G."/>
            <person name="Floudas D."/>
            <person name="Copeland A."/>
            <person name="Barry K.W."/>
            <person name="Cichocki N."/>
            <person name="Veneault-Fourrey C."/>
            <person name="LaButti K."/>
            <person name="Lindquist E.A."/>
            <person name="Lipzen A."/>
            <person name="Lundell T."/>
            <person name="Morin E."/>
            <person name="Murat C."/>
            <person name="Sun H."/>
            <person name="Tunlid A."/>
            <person name="Henrissat B."/>
            <person name="Grigoriev I.V."/>
            <person name="Hibbett D.S."/>
            <person name="Martin F."/>
            <person name="Nordberg H.P."/>
            <person name="Cantor M.N."/>
            <person name="Hua S.X."/>
        </authorList>
    </citation>
    <scope>NUCLEOTIDE SEQUENCE [LARGE SCALE GENOMIC DNA]</scope>
    <source>
        <strain evidence="1 2">LaAM-08-1</strain>
    </source>
</reference>